<dbReference type="AlphaFoldDB" id="A0A2N4XXH3"/>
<accession>A0A2N4XXH3</accession>
<dbReference type="InterPro" id="IPR017463">
    <property type="entry name" value="Sulphur_relay_TusD/DsrE"/>
</dbReference>
<evidence type="ECO:0000256" key="3">
    <source>
        <dbReference type="ARBA" id="ARBA00022490"/>
    </source>
</evidence>
<dbReference type="GO" id="GO:0002143">
    <property type="term" value="P:tRNA wobble position uridine thiolation"/>
    <property type="evidence" value="ECO:0007669"/>
    <property type="project" value="TreeGrafter"/>
</dbReference>
<dbReference type="SUPFAM" id="SSF75169">
    <property type="entry name" value="DsrEFH-like"/>
    <property type="match status" value="1"/>
</dbReference>
<dbReference type="NCBIfam" id="NF001237">
    <property type="entry name" value="PRK00207.1"/>
    <property type="match status" value="1"/>
</dbReference>
<reference evidence="5 6" key="1">
    <citation type="submission" date="2017-06" db="EMBL/GenBank/DDBJ databases">
        <title>Metabolic interaction between xylem feeders and their symbionts.</title>
        <authorList>
            <person name="Chouaia B."/>
        </authorList>
    </citation>
    <scope>NUCLEOTIDE SEQUENCE [LARGE SCALE GENOMIC DNA]</scope>
    <source>
        <strain evidence="5 6">Gra</strain>
    </source>
</reference>
<dbReference type="GO" id="GO:1990228">
    <property type="term" value="C:sulfurtransferase complex"/>
    <property type="evidence" value="ECO:0007669"/>
    <property type="project" value="TreeGrafter"/>
</dbReference>
<dbReference type="PANTHER" id="PTHR34874:SF3">
    <property type="entry name" value="SULFURTRANSFERASE TUSD"/>
    <property type="match status" value="1"/>
</dbReference>
<name>A0A2N4XXH3_9GAMM</name>
<dbReference type="Proteomes" id="UP000234253">
    <property type="component" value="Unassembled WGS sequence"/>
</dbReference>
<keyword evidence="4 5" id="KW-0808">Transferase</keyword>
<dbReference type="Pfam" id="PF02635">
    <property type="entry name" value="DsrE"/>
    <property type="match status" value="1"/>
</dbReference>
<sequence>MKKQLCYCLLITGPAYGNQRSSSALQFAKAVFHSGHYIQTVFFYQNGVYNANSFTISASDELNLVESWLSLAQTYNVSLHLCVTSALRRGIINMTQSLQFNKLGNNLELGFQLSGLGFLGETLLQCDRLIQF</sequence>
<organism evidence="5 6">
    <name type="scientific">Candidatus Palibaumannia cicadellinicola</name>
    <dbReference type="NCBI Taxonomy" id="186490"/>
    <lineage>
        <taxon>Bacteria</taxon>
        <taxon>Pseudomonadati</taxon>
        <taxon>Pseudomonadota</taxon>
        <taxon>Gammaproteobacteria</taxon>
        <taxon>Candidatus Palibaumannia</taxon>
    </lineage>
</organism>
<dbReference type="PANTHER" id="PTHR34874">
    <property type="entry name" value="PROTEIN YCHN"/>
    <property type="match status" value="1"/>
</dbReference>
<evidence type="ECO:0000313" key="5">
    <source>
        <dbReference type="EMBL" id="PLK59123.1"/>
    </source>
</evidence>
<dbReference type="NCBIfam" id="TIGR03012">
    <property type="entry name" value="sulf_tusD_dsrE"/>
    <property type="match status" value="1"/>
</dbReference>
<dbReference type="Gene3D" id="3.40.1260.10">
    <property type="entry name" value="DsrEFH-like"/>
    <property type="match status" value="1"/>
</dbReference>
<keyword evidence="3" id="KW-0963">Cytoplasm</keyword>
<evidence type="ECO:0000313" key="6">
    <source>
        <dbReference type="Proteomes" id="UP000234253"/>
    </source>
</evidence>
<evidence type="ECO:0000256" key="2">
    <source>
        <dbReference type="ARBA" id="ARBA00007067"/>
    </source>
</evidence>
<protein>
    <submittedName>
        <fullName evidence="5">Sulfurtransferase complex subunit TusD</fullName>
    </submittedName>
</protein>
<dbReference type="GO" id="GO:0097163">
    <property type="term" value="F:sulfur carrier activity"/>
    <property type="evidence" value="ECO:0007669"/>
    <property type="project" value="TreeGrafter"/>
</dbReference>
<comment type="subcellular location">
    <subcellularLocation>
        <location evidence="1">Cytoplasm</location>
    </subcellularLocation>
</comment>
<dbReference type="OrthoDB" id="9787483at2"/>
<proteinExistence type="inferred from homology"/>
<gene>
    <name evidence="5" type="ORF">CEX73_00755</name>
</gene>
<dbReference type="InterPro" id="IPR027396">
    <property type="entry name" value="DsrEFH-like"/>
</dbReference>
<comment type="similarity">
    <text evidence="2">Belongs to the DsrE/TusD family.</text>
</comment>
<evidence type="ECO:0000256" key="1">
    <source>
        <dbReference type="ARBA" id="ARBA00004496"/>
    </source>
</evidence>
<dbReference type="EMBL" id="NJPO01000041">
    <property type="protein sequence ID" value="PLK59123.1"/>
    <property type="molecule type" value="Genomic_DNA"/>
</dbReference>
<evidence type="ECO:0000256" key="4">
    <source>
        <dbReference type="ARBA" id="ARBA00022679"/>
    </source>
</evidence>
<dbReference type="InterPro" id="IPR003787">
    <property type="entry name" value="Sulphur_relay_DsrE/F-like"/>
</dbReference>
<dbReference type="GO" id="GO:0016783">
    <property type="term" value="F:sulfurtransferase activity"/>
    <property type="evidence" value="ECO:0007669"/>
    <property type="project" value="InterPro"/>
</dbReference>
<dbReference type="FunFam" id="3.40.1260.10:FF:000001">
    <property type="entry name" value="Sulfurtransferase TusD"/>
    <property type="match status" value="1"/>
</dbReference>
<comment type="caution">
    <text evidence="5">The sequence shown here is derived from an EMBL/GenBank/DDBJ whole genome shotgun (WGS) entry which is preliminary data.</text>
</comment>